<dbReference type="PANTHER" id="PTHR43265:SF1">
    <property type="entry name" value="ESTERASE ESTD"/>
    <property type="match status" value="1"/>
</dbReference>
<dbReference type="Pfam" id="PF12146">
    <property type="entry name" value="Hydrolase_4"/>
    <property type="match status" value="1"/>
</dbReference>
<reference evidence="3 4" key="1">
    <citation type="submission" date="2020-03" db="EMBL/GenBank/DDBJ databases">
        <authorList>
            <person name="Lai Q."/>
        </authorList>
    </citation>
    <scope>NUCLEOTIDE SEQUENCE [LARGE SCALE GENOMIC DNA]</scope>
    <source>
        <strain evidence="3 4">CCUG 25036</strain>
    </source>
</reference>
<feature type="signal peptide" evidence="1">
    <location>
        <begin position="1"/>
        <end position="24"/>
    </location>
</feature>
<dbReference type="Gene3D" id="3.40.50.1820">
    <property type="entry name" value="alpha/beta hydrolase"/>
    <property type="match status" value="1"/>
</dbReference>
<comment type="caution">
    <text evidence="3">The sequence shown here is derived from an EMBL/GenBank/DDBJ whole genome shotgun (WGS) entry which is preliminary data.</text>
</comment>
<protein>
    <submittedName>
        <fullName evidence="3">Alpha/beta fold hydrolase</fullName>
    </submittedName>
</protein>
<evidence type="ECO:0000313" key="3">
    <source>
        <dbReference type="EMBL" id="NII06469.1"/>
    </source>
</evidence>
<keyword evidence="4" id="KW-1185">Reference proteome</keyword>
<dbReference type="SUPFAM" id="SSF53474">
    <property type="entry name" value="alpha/beta-Hydrolases"/>
    <property type="match status" value="1"/>
</dbReference>
<feature type="chain" id="PRO_5030612831" evidence="1">
    <location>
        <begin position="25"/>
        <end position="299"/>
    </location>
</feature>
<gene>
    <name evidence="3" type="ORF">HBF25_08740</name>
</gene>
<evidence type="ECO:0000256" key="1">
    <source>
        <dbReference type="SAM" id="SignalP"/>
    </source>
</evidence>
<proteinExistence type="predicted"/>
<feature type="domain" description="Serine aminopeptidase S33" evidence="2">
    <location>
        <begin position="53"/>
        <end position="176"/>
    </location>
</feature>
<dbReference type="EMBL" id="JAARLZ010000004">
    <property type="protein sequence ID" value="NII06469.1"/>
    <property type="molecule type" value="Genomic_DNA"/>
</dbReference>
<dbReference type="AlphaFoldDB" id="A0A7X5ZI65"/>
<keyword evidence="1" id="KW-0732">Signal</keyword>
<evidence type="ECO:0000313" key="4">
    <source>
        <dbReference type="Proteomes" id="UP000490980"/>
    </source>
</evidence>
<sequence>MHRFVIGLLLAFLFAGVPMVTAIAADADIAKEDITFQSGGITLSGTIYRPEKTVAALVLVHGSGQEKRMNGFATLLARQGIATLTYDKRGVGESGGVYAGPEVGTNNIGADNLALLATDASAAIDALSAKLPKTHGDIGLLGFSQAGWIIPLAAEKNPKVKFMVMFSGPVATAREQLRFQFYTESKPNFWDTHSEADARQHIANDADRYDFPDTDPRTSLAKLTIRGLWLFGGKDVQAPVQLSTERLDALKAQHKPYAYRVFPTLTHNTSSTRTPAGQEAVATAVQWIKSGTLNAPPRQ</sequence>
<organism evidence="3 4">
    <name type="scientific">Luteibacter anthropi</name>
    <dbReference type="NCBI Taxonomy" id="564369"/>
    <lineage>
        <taxon>Bacteria</taxon>
        <taxon>Pseudomonadati</taxon>
        <taxon>Pseudomonadota</taxon>
        <taxon>Gammaproteobacteria</taxon>
        <taxon>Lysobacterales</taxon>
        <taxon>Rhodanobacteraceae</taxon>
        <taxon>Luteibacter</taxon>
    </lineage>
</organism>
<dbReference type="InterPro" id="IPR053145">
    <property type="entry name" value="AB_hydrolase_Est10"/>
</dbReference>
<dbReference type="InterPro" id="IPR022742">
    <property type="entry name" value="Hydrolase_4"/>
</dbReference>
<dbReference type="InterPro" id="IPR029058">
    <property type="entry name" value="AB_hydrolase_fold"/>
</dbReference>
<dbReference type="GO" id="GO:0052689">
    <property type="term" value="F:carboxylic ester hydrolase activity"/>
    <property type="evidence" value="ECO:0007669"/>
    <property type="project" value="TreeGrafter"/>
</dbReference>
<keyword evidence="3" id="KW-0378">Hydrolase</keyword>
<accession>A0A7X5ZI65</accession>
<evidence type="ECO:0000259" key="2">
    <source>
        <dbReference type="Pfam" id="PF12146"/>
    </source>
</evidence>
<dbReference type="PANTHER" id="PTHR43265">
    <property type="entry name" value="ESTERASE ESTD"/>
    <property type="match status" value="1"/>
</dbReference>
<dbReference type="RefSeq" id="WP_166947483.1">
    <property type="nucleotide sequence ID" value="NZ_JAARLZ010000004.1"/>
</dbReference>
<dbReference type="Proteomes" id="UP000490980">
    <property type="component" value="Unassembled WGS sequence"/>
</dbReference>
<name>A0A7X5ZI65_9GAMM</name>